<evidence type="ECO:0000256" key="2">
    <source>
        <dbReference type="ARBA" id="ARBA00023015"/>
    </source>
</evidence>
<gene>
    <name evidence="5" type="ORF">ACFQGP_06365</name>
</gene>
<dbReference type="SUPFAM" id="SSF46785">
    <property type="entry name" value="Winged helix' DNA-binding domain"/>
    <property type="match status" value="1"/>
</dbReference>
<evidence type="ECO:0000313" key="6">
    <source>
        <dbReference type="Proteomes" id="UP001596289"/>
    </source>
</evidence>
<keyword evidence="6" id="KW-1185">Reference proteome</keyword>
<keyword evidence="2" id="KW-0805">Transcription regulation</keyword>
<dbReference type="NCBIfam" id="TIGR02698">
    <property type="entry name" value="CopY_TcrY"/>
    <property type="match status" value="1"/>
</dbReference>
<dbReference type="Proteomes" id="UP001596289">
    <property type="component" value="Unassembled WGS sequence"/>
</dbReference>
<dbReference type="InterPro" id="IPR036390">
    <property type="entry name" value="WH_DNA-bd_sf"/>
</dbReference>
<evidence type="ECO:0000313" key="5">
    <source>
        <dbReference type="EMBL" id="MFC6170203.1"/>
    </source>
</evidence>
<comment type="caution">
    <text evidence="5">The sequence shown here is derived from an EMBL/GenBank/DDBJ whole genome shotgun (WGS) entry which is preliminary data.</text>
</comment>
<evidence type="ECO:0000256" key="4">
    <source>
        <dbReference type="ARBA" id="ARBA00023163"/>
    </source>
</evidence>
<dbReference type="Pfam" id="PF03965">
    <property type="entry name" value="Penicillinase_R"/>
    <property type="match status" value="1"/>
</dbReference>
<dbReference type="RefSeq" id="WP_125551584.1">
    <property type="nucleotide sequence ID" value="NZ_JBHSSL010000035.1"/>
</dbReference>
<dbReference type="InterPro" id="IPR014071">
    <property type="entry name" value="Cu_transp_CopY/TcrY"/>
</dbReference>
<keyword evidence="3" id="KW-0238">DNA-binding</keyword>
<dbReference type="InterPro" id="IPR005650">
    <property type="entry name" value="BlaI_family"/>
</dbReference>
<reference evidence="6" key="1">
    <citation type="journal article" date="2019" name="Int. J. Syst. Evol. Microbiol.">
        <title>The Global Catalogue of Microorganisms (GCM) 10K type strain sequencing project: providing services to taxonomists for standard genome sequencing and annotation.</title>
        <authorList>
            <consortium name="The Broad Institute Genomics Platform"/>
            <consortium name="The Broad Institute Genome Sequencing Center for Infectious Disease"/>
            <person name="Wu L."/>
            <person name="Ma J."/>
        </authorList>
    </citation>
    <scope>NUCLEOTIDE SEQUENCE [LARGE SCALE GENOMIC DNA]</scope>
    <source>
        <strain evidence="6">CCM 8904</strain>
    </source>
</reference>
<name>A0ABW1REM0_9LACO</name>
<sequence length="151" mass="16520">MEVSAALNISSAEWQVMRVAWTLGQVSSQTVSDVLAEKMDWKAPTVKTLVGRLVKKGALTADRDGKRFLYRPVISEQQAMDTASEVFIEQLCQHKVGKTLLKMVQETTLSQADIAALIATLQEKQKTAPEAVSCNCVPDNCQCADGECNCK</sequence>
<dbReference type="Gene3D" id="1.10.10.10">
    <property type="entry name" value="Winged helix-like DNA-binding domain superfamily/Winged helix DNA-binding domain"/>
    <property type="match status" value="1"/>
</dbReference>
<keyword evidence="4" id="KW-0804">Transcription</keyword>
<evidence type="ECO:0000256" key="1">
    <source>
        <dbReference type="ARBA" id="ARBA00011046"/>
    </source>
</evidence>
<protein>
    <submittedName>
        <fullName evidence="5">CopY/TcrY family copper transport repressor</fullName>
    </submittedName>
</protein>
<dbReference type="PIRSF" id="PIRSF019455">
    <property type="entry name" value="CopR_AtkY"/>
    <property type="match status" value="1"/>
</dbReference>
<dbReference type="InterPro" id="IPR036388">
    <property type="entry name" value="WH-like_DNA-bd_sf"/>
</dbReference>
<comment type="similarity">
    <text evidence="1">Belongs to the BlaI transcriptional regulatory family.</text>
</comment>
<evidence type="ECO:0000256" key="3">
    <source>
        <dbReference type="ARBA" id="ARBA00023125"/>
    </source>
</evidence>
<dbReference type="EMBL" id="JBHSSL010000035">
    <property type="protein sequence ID" value="MFC6170203.1"/>
    <property type="molecule type" value="Genomic_DNA"/>
</dbReference>
<organism evidence="5 6">
    <name type="scientific">Loigolactobacillus jiayinensis</name>
    <dbReference type="NCBI Taxonomy" id="2486016"/>
    <lineage>
        <taxon>Bacteria</taxon>
        <taxon>Bacillati</taxon>
        <taxon>Bacillota</taxon>
        <taxon>Bacilli</taxon>
        <taxon>Lactobacillales</taxon>
        <taxon>Lactobacillaceae</taxon>
        <taxon>Loigolactobacillus</taxon>
    </lineage>
</organism>
<accession>A0ABW1REM0</accession>
<proteinExistence type="inferred from homology"/>